<sequence length="968" mass="106649">MAIYHFSAKVISRASGSSAVAAAAYRSASRLHDQRLDRAHNFSNKAGVVHSEVMLPDGAPERWQDREQLWNDIEAVEVRKDAQLAREIEFALPRELDQTQGIRLARNFAAREFVARGMVADLNVHWDIGEDGLPKPHAHVMLGLRQVTDEGFGPKVREWNKTELLTHWREAWAEHVNARLAELDIDARVDHRSLEAQGIELEPQHKIGPAAARMAGQGLESERLEEHLAIARANGERILAKPTIALDAITQQQATFTTRDLARFVHRHSEGKDQFDQVLAAVRASPELVSLGKDGRGEDRFTSRGMIETERRLESATIRLDAARNHGVDERHIERALARAQSRDMVLSPEQRGALEHVTSSRGLTSVVGYAGTGKSAMLGIAREAWEQAGYDVRGLALSGIAAENLESGSGIVSRTIASMEHQWGQQRELLTDKSVLVIDEAGMIGTRQMERVLAEAEKRHAKVVLVGDPEQLQAIEAGAAFRSIAERHGAIEITQVRRQREDWQRDATRHLATGRTGEALAAYEQAGHVHAAGTRDAARTNLIARWDTDRQANPNASRIILTHTNDEVQALNGAARARLRAANQLGKEVTLGVERGSRDFAAGDRVMFLKNERSLGVKNGSLGTIRSVSPISMAVMLDDGRAVAFDLKDYNQIDHGYAATIHKAQGMTVDKVHVLATPGLDRHGAYVVLSRHRDSVDLHYGADDFADRDRLVRTLGRDRGKDMVADYTQDSADRRQVQTPAMAAERTRPVATRDPFAGLDLRPVHPPPARDRAVAPTRPLSPGPRAAEPVSLSTAVQRFARATADIMRMRKDGYTELAHQTIAFQKAAAQLDAARPDAARDLRAAFARDGELVSEAAAGRTSAAIRAMALEAELRATPEKRADRFVKDWQKLERAHQAMRNAGDHKGQSVIEKQMTGMAKSIERDAQAESLVRKRLPRLGIEVGTGVSLSQDIQRWIGLSRGRGIGL</sequence>
<dbReference type="NCBIfam" id="NF010464">
    <property type="entry name" value="PRK13889.1"/>
    <property type="match status" value="1"/>
</dbReference>
<dbReference type="CDD" id="cd17933">
    <property type="entry name" value="DEXSc_RecD-like"/>
    <property type="match status" value="1"/>
</dbReference>
<evidence type="ECO:0000259" key="4">
    <source>
        <dbReference type="Pfam" id="PF03389"/>
    </source>
</evidence>
<dbReference type="Proteomes" id="UP000561459">
    <property type="component" value="Unassembled WGS sequence"/>
</dbReference>
<evidence type="ECO:0000256" key="3">
    <source>
        <dbReference type="SAM" id="MobiDB-lite"/>
    </source>
</evidence>
<comment type="similarity">
    <text evidence="1">Belongs to the MobA/MobL family.</text>
</comment>
<dbReference type="InterPro" id="IPR027417">
    <property type="entry name" value="P-loop_NTPase"/>
</dbReference>
<proteinExistence type="inferred from homology"/>
<dbReference type="AlphaFoldDB" id="A0A7W6FXD5"/>
<protein>
    <submittedName>
        <fullName evidence="5">Ti-type conjugative transfer relaxase TraA</fullName>
    </submittedName>
</protein>
<organism evidence="5 6">
    <name type="scientific">Novosphingobium fluoreni</name>
    <dbReference type="NCBI Taxonomy" id="1391222"/>
    <lineage>
        <taxon>Bacteria</taxon>
        <taxon>Pseudomonadati</taxon>
        <taxon>Pseudomonadota</taxon>
        <taxon>Alphaproteobacteria</taxon>
        <taxon>Sphingomonadales</taxon>
        <taxon>Sphingomonadaceae</taxon>
        <taxon>Novosphingobium</taxon>
    </lineage>
</organism>
<dbReference type="EMBL" id="JACIDY010000002">
    <property type="protein sequence ID" value="MBB3939138.1"/>
    <property type="molecule type" value="Genomic_DNA"/>
</dbReference>
<dbReference type="NCBIfam" id="NF041496">
    <property type="entry name" value="MobQ"/>
    <property type="match status" value="1"/>
</dbReference>
<evidence type="ECO:0000256" key="2">
    <source>
        <dbReference type="ARBA" id="ARBA00022971"/>
    </source>
</evidence>
<comment type="caution">
    <text evidence="5">The sequence shown here is derived from an EMBL/GenBank/DDBJ whole genome shotgun (WGS) entry which is preliminary data.</text>
</comment>
<dbReference type="SUPFAM" id="SSF52540">
    <property type="entry name" value="P-loop containing nucleoside triphosphate hydrolases"/>
    <property type="match status" value="2"/>
</dbReference>
<evidence type="ECO:0000256" key="1">
    <source>
        <dbReference type="ARBA" id="ARBA00010873"/>
    </source>
</evidence>
<dbReference type="Pfam" id="PF03389">
    <property type="entry name" value="MobA_MobL"/>
    <property type="match status" value="1"/>
</dbReference>
<keyword evidence="6" id="KW-1185">Reference proteome</keyword>
<dbReference type="RefSeq" id="WP_183615977.1">
    <property type="nucleotide sequence ID" value="NZ_JACIDY010000002.1"/>
</dbReference>
<keyword evidence="2" id="KW-0184">Conjugation</keyword>
<feature type="domain" description="MobA/MobL protein" evidence="4">
    <location>
        <begin position="18"/>
        <end position="215"/>
    </location>
</feature>
<feature type="region of interest" description="Disordered" evidence="3">
    <location>
        <begin position="757"/>
        <end position="793"/>
    </location>
</feature>
<dbReference type="CDD" id="cd18809">
    <property type="entry name" value="SF1_C_RecD"/>
    <property type="match status" value="1"/>
</dbReference>
<gene>
    <name evidence="5" type="ORF">GGR39_000778</name>
</gene>
<dbReference type="Gene3D" id="2.30.30.940">
    <property type="match status" value="1"/>
</dbReference>
<dbReference type="Pfam" id="PF13604">
    <property type="entry name" value="AAA_30"/>
    <property type="match status" value="1"/>
</dbReference>
<evidence type="ECO:0000313" key="5">
    <source>
        <dbReference type="EMBL" id="MBB3939138.1"/>
    </source>
</evidence>
<name>A0A7W6FXD5_9SPHN</name>
<reference evidence="5 6" key="1">
    <citation type="submission" date="2020-08" db="EMBL/GenBank/DDBJ databases">
        <title>Genomic Encyclopedia of Type Strains, Phase IV (KMG-IV): sequencing the most valuable type-strain genomes for metagenomic binning, comparative biology and taxonomic classification.</title>
        <authorList>
            <person name="Goeker M."/>
        </authorList>
    </citation>
    <scope>NUCLEOTIDE SEQUENCE [LARGE SCALE GENOMIC DNA]</scope>
    <source>
        <strain evidence="5 6">DSM 27568</strain>
    </source>
</reference>
<dbReference type="InterPro" id="IPR014136">
    <property type="entry name" value="TraA_Ti"/>
</dbReference>
<dbReference type="Gene3D" id="3.30.930.30">
    <property type="match status" value="1"/>
</dbReference>
<dbReference type="InterPro" id="IPR005053">
    <property type="entry name" value="MobA_MobL"/>
</dbReference>
<dbReference type="NCBIfam" id="TIGR02768">
    <property type="entry name" value="TraA_Ti"/>
    <property type="match status" value="1"/>
</dbReference>
<dbReference type="Gene3D" id="3.40.50.300">
    <property type="entry name" value="P-loop containing nucleotide triphosphate hydrolases"/>
    <property type="match status" value="2"/>
</dbReference>
<evidence type="ECO:0000313" key="6">
    <source>
        <dbReference type="Proteomes" id="UP000561459"/>
    </source>
</evidence>
<accession>A0A7W6FXD5</accession>